<evidence type="ECO:0000259" key="2">
    <source>
        <dbReference type="Pfam" id="PF00561"/>
    </source>
</evidence>
<dbReference type="Gene3D" id="3.40.50.1820">
    <property type="entry name" value="alpha/beta hydrolase"/>
    <property type="match status" value="3"/>
</dbReference>
<proteinExistence type="inferred from homology"/>
<gene>
    <name evidence="3" type="ORF">P3T76_006890</name>
</gene>
<dbReference type="InterPro" id="IPR000073">
    <property type="entry name" value="AB_hydrolase_1"/>
</dbReference>
<organism evidence="3 4">
    <name type="scientific">Phytophthora citrophthora</name>
    <dbReference type="NCBI Taxonomy" id="4793"/>
    <lineage>
        <taxon>Eukaryota</taxon>
        <taxon>Sar</taxon>
        <taxon>Stramenopiles</taxon>
        <taxon>Oomycota</taxon>
        <taxon>Peronosporomycetes</taxon>
        <taxon>Peronosporales</taxon>
        <taxon>Peronosporaceae</taxon>
        <taxon>Phytophthora</taxon>
    </lineage>
</organism>
<accession>A0AAD9LMW0</accession>
<name>A0AAD9LMW0_9STRA</name>
<evidence type="ECO:0000256" key="1">
    <source>
        <dbReference type="ARBA" id="ARBA00008645"/>
    </source>
</evidence>
<dbReference type="EMBL" id="JASMQC010000011">
    <property type="protein sequence ID" value="KAK1941826.1"/>
    <property type="molecule type" value="Genomic_DNA"/>
</dbReference>
<reference evidence="3" key="1">
    <citation type="submission" date="2023-08" db="EMBL/GenBank/DDBJ databases">
        <title>Reference Genome Resource for the Citrus Pathogen Phytophthora citrophthora.</title>
        <authorList>
            <person name="Moller H."/>
            <person name="Coetzee B."/>
            <person name="Rose L.J."/>
            <person name="Van Niekerk J.M."/>
        </authorList>
    </citation>
    <scope>NUCLEOTIDE SEQUENCE</scope>
    <source>
        <strain evidence="3">STE-U-9442</strain>
    </source>
</reference>
<evidence type="ECO:0000313" key="4">
    <source>
        <dbReference type="Proteomes" id="UP001259832"/>
    </source>
</evidence>
<feature type="domain" description="AB hydrolase-1" evidence="2">
    <location>
        <begin position="103"/>
        <end position="249"/>
    </location>
</feature>
<dbReference type="PANTHER" id="PTHR43039">
    <property type="entry name" value="ESTERASE-RELATED"/>
    <property type="match status" value="1"/>
</dbReference>
<evidence type="ECO:0000313" key="3">
    <source>
        <dbReference type="EMBL" id="KAK1941826.1"/>
    </source>
</evidence>
<dbReference type="SUPFAM" id="SSF53474">
    <property type="entry name" value="alpha/beta-Hydrolases"/>
    <property type="match status" value="3"/>
</dbReference>
<protein>
    <recommendedName>
        <fullName evidence="2">AB hydrolase-1 domain-containing protein</fullName>
    </recommendedName>
</protein>
<dbReference type="InterPro" id="IPR029058">
    <property type="entry name" value="AB_hydrolase_fold"/>
</dbReference>
<comment type="similarity">
    <text evidence="1">Belongs to the AB hydrolase superfamily.</text>
</comment>
<dbReference type="Proteomes" id="UP001259832">
    <property type="component" value="Unassembled WGS sequence"/>
</dbReference>
<keyword evidence="4" id="KW-1185">Reference proteome</keyword>
<feature type="domain" description="AB hydrolase-1" evidence="2">
    <location>
        <begin position="703"/>
        <end position="845"/>
    </location>
</feature>
<dbReference type="Pfam" id="PF00561">
    <property type="entry name" value="Abhydrolase_1"/>
    <property type="match status" value="2"/>
</dbReference>
<sequence length="1925" mass="211840">MRFYLAILRAAVAMSPITAKSSKSSKATIQWKSCPQYTVTSETPASSGSESPSEDAECAVYNAPLCYPGVCETPEGVDSTIEVFVKRYPATVGNPKTARNVWLLQGGPGISSVSSESTTIDLQKKLGGSFNMYLMDHRGTGRSTRLSCSAETKLQPSLWGSDVEAPNVGKCAQELANKYGDMASFSTTSAAKDVATFMGEHTNGEDTIVFGWSYGTMLGERLIHLDPPEVTGYVLDGIASSMGARTTEFPYCSNWDTDFGEVGDRFLAMSQEDEDITARFKKEGLAGTIKHLIAKFDKDPDANCVAFMGFLFNSTGTGATENVPPSFNLRRALGTMLSDADMRKIIPPVVYRLNRCDEKKDLEILNRVIQLVQDSMNTKVEDVTYQSQLLYNVINFSEMWQIPSPSLAVIKKRFTDVLISDNGIYSSTELYCAYSKEKSKTCSQFQTGNYDAGAIIYERDEYWNKVLVLLLSGKLDGQTTHKYAELLLGALQGDNKELFTFEHATHGTIVSTPLIPGDPESPFCGMEILVSYIKNGGNLKKMDRSCVKKMPPFNMTITTEYLNGYLLTDDAYDGVYNESLYYQAVGEQSAAGTSDIKSRNFSRMRFYHAILLAAIAVSPITAKSKKASIQWKSCPQYTVTSETPASSGSESPSEDAECAVYNAPLCYPGVCETPEGVDSTIEVFVKRYPATVGNPKTARNVWLLQGGPGISSVSSESTTIDLQKKLGGSFNMYLMDHRGTGRSTRLSCSAETKLQSSCWGSDIEASNVGKCAKELANKYGDMSSFSTTSAAKDVATFMGEHTNGEDTVVYGLSYGTMLGERLMHLDPPEVTGYVLDSIASSSGARATEFPYCSNWDTNFGEVADQFLVMSQEDEEITARFKKRGLVGTIKHLIAKFDKDPDSVCAVISSMVYNNTDSTGTGLTSVGMETDPPSFALRRALGILLTDSEMRKFIPPFVYRLNRCDEKKDLEILLRVIQVLQDTMNAKVEDDKYQSSLLFAVILFSEMWEMPSPSVASIKKQFTDVLMSKNGIYVTTELYCAFSKEKSKTCNTFQTGKYDADPISYERDEYWNKRAVIPTQASVLLLSSKLDAQAPYKHAELLLDALKGDNKELIAFEHASHSAIMSTPLIPGDPESPICGMELLVSYIKNGGNLKKMDRSCVKKMPSFNMTITTEYLNGYLLTDDAYDGVYNESLYYQAVGEQAAVSPITAKSNNTSIQWKSCPQYTVTSETLAGSGSDSQTEDAECTTYNAPLCYPGLCETPEGIDSIIEVFVKRYPATVGNPKTARNVWLLQGGPGISSVSLESTAVDLQKKVGGGVNITRLSCSAKTKLKSSCWGSDVEAPNVGKCAQELNSKYGDMATFSTTSAAKDVATFMGEHTNGEDTIVFGWSYGTMLGERLIHLDPPEVTGYVLDGIASSMGARTTEFPYYSNWDTDFGEVGDRFLAMSQEDEEIATRFKKKGLAGTIKHLITQFDKDQESPCAVITSTLINSTDSSSTGTTGTSNATEVQPALFALRYALGAMMLDSEMRKLIPPVVYRLNRCADKGMNVLGRVIQVVQESMNTKVEDETYQSLLLYNVIMYSELWEMPSPSVETLKKRFTDVLMSDTGVYSSTELYCAYSKEKSKTCNQFKTGKYDADPIIYDRDEYWNKSAVIPTQASVLILSGMLDGRTMHKYAEFLLDALQGDNKELIAFEHATHGTILSTPLIPSDPESPICGMEVLVSYIKNGGNLKKMDKSCVKKMPPFNMTITTEYLNSYMVTDDAYDGVYNESLYYQAVGEQSGEQLHSTFRNSQGTSNIKLRSFYRMRFLHAILLTAIAVPPITAKSDKTSIQWKSCPQYTVTSETPASSDNGNSSADVECGIYNAPVDSTIEVFVKRYPATVGDPKTARNVWFLQCGPGMSCDGFYFVKWKESLLELLVVFFLLL</sequence>
<comment type="caution">
    <text evidence="3">The sequence shown here is derived from an EMBL/GenBank/DDBJ whole genome shotgun (WGS) entry which is preliminary data.</text>
</comment>